<feature type="compositionally biased region" description="Low complexity" evidence="1">
    <location>
        <begin position="87"/>
        <end position="100"/>
    </location>
</feature>
<sequence length="371" mass="40558">MLPPGQEANQSAYKVQDEQQHAAASPKGFKLPASQLATSRGLSAECRWRLRKASQLEDKLERARKMMAMEVLQQRAQQLTPEPFVRSTSNASSAASAPSRHSSHRTIRTLGNLRSATDTVSAEQTLFYYPAHRLRSTAWGAKEFAQTMRAGQLLKSRRLQFVTGALEQPALVQGTLQHELSRTFPDQMHLSGQLTGQLASKAEAISRAASQASTSYAHRFLCELDRTHPSPKQQHATFAMPPAAEPHATFAGPSHAEDFSKLLQLESLDEERERVAREEALEEEAEAAAGDAMLDTLEREHPLNSLPVITGHKNNILAATAWRPAANHPGLTHTLRMKLAAADLVYDEDLDSPVALAKRGEPTAGIEASAG</sequence>
<evidence type="ECO:0000256" key="1">
    <source>
        <dbReference type="SAM" id="MobiDB-lite"/>
    </source>
</evidence>
<feature type="region of interest" description="Disordered" evidence="1">
    <location>
        <begin position="1"/>
        <end position="31"/>
    </location>
</feature>
<protein>
    <submittedName>
        <fullName evidence="2">Uncharacterized protein</fullName>
    </submittedName>
</protein>
<dbReference type="EMBL" id="JALJOR010000005">
    <property type="protein sequence ID" value="KAK9817104.1"/>
    <property type="molecule type" value="Genomic_DNA"/>
</dbReference>
<dbReference type="Proteomes" id="UP001489004">
    <property type="component" value="Unassembled WGS sequence"/>
</dbReference>
<name>A0AAW1Q513_9CHLO</name>
<feature type="region of interest" description="Disordered" evidence="1">
    <location>
        <begin position="78"/>
        <end position="105"/>
    </location>
</feature>
<keyword evidence="3" id="KW-1185">Reference proteome</keyword>
<reference evidence="2 3" key="1">
    <citation type="journal article" date="2024" name="Nat. Commun.">
        <title>Phylogenomics reveals the evolutionary origins of lichenization in chlorophyte algae.</title>
        <authorList>
            <person name="Puginier C."/>
            <person name="Libourel C."/>
            <person name="Otte J."/>
            <person name="Skaloud P."/>
            <person name="Haon M."/>
            <person name="Grisel S."/>
            <person name="Petersen M."/>
            <person name="Berrin J.G."/>
            <person name="Delaux P.M."/>
            <person name="Dal Grande F."/>
            <person name="Keller J."/>
        </authorList>
    </citation>
    <scope>NUCLEOTIDE SEQUENCE [LARGE SCALE GENOMIC DNA]</scope>
    <source>
        <strain evidence="2 3">SAG 2043</strain>
    </source>
</reference>
<comment type="caution">
    <text evidence="2">The sequence shown here is derived from an EMBL/GenBank/DDBJ whole genome shotgun (WGS) entry which is preliminary data.</text>
</comment>
<evidence type="ECO:0000313" key="2">
    <source>
        <dbReference type="EMBL" id="KAK9817104.1"/>
    </source>
</evidence>
<dbReference type="AlphaFoldDB" id="A0AAW1Q513"/>
<evidence type="ECO:0000313" key="3">
    <source>
        <dbReference type="Proteomes" id="UP001489004"/>
    </source>
</evidence>
<proteinExistence type="predicted"/>
<gene>
    <name evidence="2" type="ORF">WJX72_009596</name>
</gene>
<organism evidence="2 3">
    <name type="scientific">[Myrmecia] bisecta</name>
    <dbReference type="NCBI Taxonomy" id="41462"/>
    <lineage>
        <taxon>Eukaryota</taxon>
        <taxon>Viridiplantae</taxon>
        <taxon>Chlorophyta</taxon>
        <taxon>core chlorophytes</taxon>
        <taxon>Trebouxiophyceae</taxon>
        <taxon>Trebouxiales</taxon>
        <taxon>Trebouxiaceae</taxon>
        <taxon>Myrmecia</taxon>
    </lineage>
</organism>
<accession>A0AAW1Q513</accession>